<evidence type="ECO:0000256" key="1">
    <source>
        <dbReference type="SAM" id="Phobius"/>
    </source>
</evidence>
<proteinExistence type="predicted"/>
<dbReference type="AlphaFoldDB" id="A0A5A7QRJ1"/>
<comment type="caution">
    <text evidence="2">The sequence shown here is derived from an EMBL/GenBank/DDBJ whole genome shotgun (WGS) entry which is preliminary data.</text>
</comment>
<dbReference type="GO" id="GO:0016020">
    <property type="term" value="C:membrane"/>
    <property type="evidence" value="ECO:0007669"/>
    <property type="project" value="TreeGrafter"/>
</dbReference>
<feature type="transmembrane region" description="Helical" evidence="1">
    <location>
        <begin position="222"/>
        <end position="239"/>
    </location>
</feature>
<keyword evidence="1" id="KW-0472">Membrane</keyword>
<dbReference type="EMBL" id="BKCP01008082">
    <property type="protein sequence ID" value="GER47983.1"/>
    <property type="molecule type" value="Genomic_DNA"/>
</dbReference>
<evidence type="ECO:0000313" key="3">
    <source>
        <dbReference type="Proteomes" id="UP000325081"/>
    </source>
</evidence>
<dbReference type="PANTHER" id="PTHR12242">
    <property type="entry name" value="OS02G0130600 PROTEIN-RELATED"/>
    <property type="match status" value="1"/>
</dbReference>
<protein>
    <submittedName>
        <fullName evidence="2">Galactose/methyl galactoside import ATP-binding protein MglA</fullName>
    </submittedName>
</protein>
<feature type="transmembrane region" description="Helical" evidence="1">
    <location>
        <begin position="79"/>
        <end position="102"/>
    </location>
</feature>
<feature type="transmembrane region" description="Helical" evidence="1">
    <location>
        <begin position="108"/>
        <end position="129"/>
    </location>
</feature>
<dbReference type="GO" id="GO:0005524">
    <property type="term" value="F:ATP binding"/>
    <property type="evidence" value="ECO:0007669"/>
    <property type="project" value="UniProtKB-KW"/>
</dbReference>
<gene>
    <name evidence="2" type="ORF">STAS_25137</name>
</gene>
<name>A0A5A7QRJ1_STRAF</name>
<keyword evidence="2" id="KW-0067">ATP-binding</keyword>
<dbReference type="OrthoDB" id="419711at2759"/>
<feature type="transmembrane region" description="Helical" evidence="1">
    <location>
        <begin position="191"/>
        <end position="216"/>
    </location>
</feature>
<evidence type="ECO:0000313" key="2">
    <source>
        <dbReference type="EMBL" id="GER47983.1"/>
    </source>
</evidence>
<sequence>MQQLVSVDTTSLSYWWNWGFFLCALWVLMPMVVASILIWKYELSENSEPEGGTTQQCDSSFLVYYNRSWKPCIKGIHPVFLMVFRVIAFCLLFTAMSFDIAIHGFELFFYYTQWTFVLVTIYFGLGSLLSMHGCFYQLKLNGKNKCPSSQDMEKGLYASLVHGANGDGVELLEKLNYPRTSLCFWDSLFQVLFQMTAGAVTITDVIYWCVIFPFMALKDYEMNFLTVVTHSLNAVLLVGDTALNSLVRFLFSLFIISSGHILFLIYQQLMLHSGNFAIQ</sequence>
<keyword evidence="2" id="KW-0547">Nucleotide-binding</keyword>
<dbReference type="PANTHER" id="PTHR12242:SF29">
    <property type="entry name" value="TRANSMEMBRANE PROTEIN"/>
    <property type="match status" value="1"/>
</dbReference>
<keyword evidence="1" id="KW-0812">Transmembrane</keyword>
<dbReference type="Proteomes" id="UP000325081">
    <property type="component" value="Unassembled WGS sequence"/>
</dbReference>
<keyword evidence="3" id="KW-1185">Reference proteome</keyword>
<accession>A0A5A7QRJ1</accession>
<keyword evidence="1" id="KW-1133">Transmembrane helix</keyword>
<feature type="transmembrane region" description="Helical" evidence="1">
    <location>
        <begin position="15"/>
        <end position="39"/>
    </location>
</feature>
<feature type="transmembrane region" description="Helical" evidence="1">
    <location>
        <begin position="246"/>
        <end position="266"/>
    </location>
</feature>
<organism evidence="2 3">
    <name type="scientific">Striga asiatica</name>
    <name type="common">Asiatic witchweed</name>
    <name type="synonym">Buchnera asiatica</name>
    <dbReference type="NCBI Taxonomy" id="4170"/>
    <lineage>
        <taxon>Eukaryota</taxon>
        <taxon>Viridiplantae</taxon>
        <taxon>Streptophyta</taxon>
        <taxon>Embryophyta</taxon>
        <taxon>Tracheophyta</taxon>
        <taxon>Spermatophyta</taxon>
        <taxon>Magnoliopsida</taxon>
        <taxon>eudicotyledons</taxon>
        <taxon>Gunneridae</taxon>
        <taxon>Pentapetalae</taxon>
        <taxon>asterids</taxon>
        <taxon>lamiids</taxon>
        <taxon>Lamiales</taxon>
        <taxon>Orobanchaceae</taxon>
        <taxon>Buchnereae</taxon>
        <taxon>Striga</taxon>
    </lineage>
</organism>
<reference evidence="3" key="1">
    <citation type="journal article" date="2019" name="Curr. Biol.">
        <title>Genome Sequence of Striga asiatica Provides Insight into the Evolution of Plant Parasitism.</title>
        <authorList>
            <person name="Yoshida S."/>
            <person name="Kim S."/>
            <person name="Wafula E.K."/>
            <person name="Tanskanen J."/>
            <person name="Kim Y.M."/>
            <person name="Honaas L."/>
            <person name="Yang Z."/>
            <person name="Spallek T."/>
            <person name="Conn C.E."/>
            <person name="Ichihashi Y."/>
            <person name="Cheong K."/>
            <person name="Cui S."/>
            <person name="Der J.P."/>
            <person name="Gundlach H."/>
            <person name="Jiao Y."/>
            <person name="Hori C."/>
            <person name="Ishida J.K."/>
            <person name="Kasahara H."/>
            <person name="Kiba T."/>
            <person name="Kim M.S."/>
            <person name="Koo N."/>
            <person name="Laohavisit A."/>
            <person name="Lee Y.H."/>
            <person name="Lumba S."/>
            <person name="McCourt P."/>
            <person name="Mortimer J.C."/>
            <person name="Mutuku J.M."/>
            <person name="Nomura T."/>
            <person name="Sasaki-Sekimoto Y."/>
            <person name="Seto Y."/>
            <person name="Wang Y."/>
            <person name="Wakatake T."/>
            <person name="Sakakibara H."/>
            <person name="Demura T."/>
            <person name="Yamaguchi S."/>
            <person name="Yoneyama K."/>
            <person name="Manabe R.I."/>
            <person name="Nelson D.C."/>
            <person name="Schulman A.H."/>
            <person name="Timko M.P."/>
            <person name="dePamphilis C.W."/>
            <person name="Choi D."/>
            <person name="Shirasu K."/>
        </authorList>
    </citation>
    <scope>NUCLEOTIDE SEQUENCE [LARGE SCALE GENOMIC DNA]</scope>
    <source>
        <strain evidence="3">cv. UVA1</strain>
    </source>
</reference>